<keyword evidence="2" id="KW-1003">Cell membrane</keyword>
<dbReference type="SUPFAM" id="SSF52540">
    <property type="entry name" value="P-loop containing nucleoside triphosphate hydrolases"/>
    <property type="match status" value="1"/>
</dbReference>
<keyword evidence="1" id="KW-0813">Transport</keyword>
<dbReference type="PANTHER" id="PTHR43166">
    <property type="entry name" value="AMINO ACID IMPORT ATP-BINDING PROTEIN"/>
    <property type="match status" value="1"/>
</dbReference>
<evidence type="ECO:0000256" key="3">
    <source>
        <dbReference type="ARBA" id="ARBA00022741"/>
    </source>
</evidence>
<keyword evidence="4" id="KW-0067">ATP-binding</keyword>
<dbReference type="SMART" id="SM00382">
    <property type="entry name" value="AAA"/>
    <property type="match status" value="1"/>
</dbReference>
<evidence type="ECO:0000256" key="4">
    <source>
        <dbReference type="ARBA" id="ARBA00022840"/>
    </source>
</evidence>
<dbReference type="PROSITE" id="PS50893">
    <property type="entry name" value="ABC_TRANSPORTER_2"/>
    <property type="match status" value="1"/>
</dbReference>
<accession>A0ABP6RJM2</accession>
<proteinExistence type="predicted"/>
<protein>
    <recommendedName>
        <fullName evidence="9">ABC transporter domain-containing protein</fullName>
    </recommendedName>
</protein>
<dbReference type="InterPro" id="IPR027417">
    <property type="entry name" value="P-loop_NTPase"/>
</dbReference>
<dbReference type="InterPro" id="IPR050086">
    <property type="entry name" value="MetN_ABC_transporter-like"/>
</dbReference>
<evidence type="ECO:0000259" key="9">
    <source>
        <dbReference type="PROSITE" id="PS50893"/>
    </source>
</evidence>
<evidence type="ECO:0000313" key="11">
    <source>
        <dbReference type="Proteomes" id="UP001501736"/>
    </source>
</evidence>
<dbReference type="InterPro" id="IPR003593">
    <property type="entry name" value="AAA+_ATPase"/>
</dbReference>
<feature type="compositionally biased region" description="Basic and acidic residues" evidence="8">
    <location>
        <begin position="268"/>
        <end position="285"/>
    </location>
</feature>
<dbReference type="InterPro" id="IPR003439">
    <property type="entry name" value="ABC_transporter-like_ATP-bd"/>
</dbReference>
<evidence type="ECO:0000256" key="6">
    <source>
        <dbReference type="ARBA" id="ARBA00022970"/>
    </source>
</evidence>
<gene>
    <name evidence="10" type="ORF">GCM10020260_24480</name>
</gene>
<dbReference type="PANTHER" id="PTHR43166:SF30">
    <property type="entry name" value="METHIONINE IMPORT ATP-BINDING PROTEIN METN"/>
    <property type="match status" value="1"/>
</dbReference>
<keyword evidence="11" id="KW-1185">Reference proteome</keyword>
<keyword evidence="5" id="KW-1278">Translocase</keyword>
<evidence type="ECO:0000313" key="10">
    <source>
        <dbReference type="EMBL" id="GAA3287622.1"/>
    </source>
</evidence>
<sequence>MISLRHVSTTFPAARGEDPIRAVDAVSLEIPQGSIQGIIGFSGAGKSTLLRNINLLERPTAGAVHVAGTELTALDGEALRRARHHIGMIFQGFNLVNNLTVAQNVELSLKFAEVSEKAERRRRVAEALAIVDLADRAETYPAQLSGGQKQRVAIARALATRPQVLLCDEPTSALDPATTATVLQYLADVNRDLGITVVIVTHEMEVIKALADHVAVMEDGRVVERFPAAELDREDFAPRTAIGEYLAGGGIRVDRGGRAAADVAAPEQTDRAEQTEQAAAHDSHQLSEVVG</sequence>
<dbReference type="Pfam" id="PF00005">
    <property type="entry name" value="ABC_tran"/>
    <property type="match status" value="1"/>
</dbReference>
<keyword evidence="3" id="KW-0547">Nucleotide-binding</keyword>
<dbReference type="EMBL" id="BAAAYG010000012">
    <property type="protein sequence ID" value="GAA3287622.1"/>
    <property type="molecule type" value="Genomic_DNA"/>
</dbReference>
<evidence type="ECO:0000256" key="5">
    <source>
        <dbReference type="ARBA" id="ARBA00022967"/>
    </source>
</evidence>
<evidence type="ECO:0000256" key="1">
    <source>
        <dbReference type="ARBA" id="ARBA00022448"/>
    </source>
</evidence>
<evidence type="ECO:0000256" key="2">
    <source>
        <dbReference type="ARBA" id="ARBA00022475"/>
    </source>
</evidence>
<evidence type="ECO:0000256" key="7">
    <source>
        <dbReference type="ARBA" id="ARBA00023136"/>
    </source>
</evidence>
<feature type="region of interest" description="Disordered" evidence="8">
    <location>
        <begin position="258"/>
        <end position="291"/>
    </location>
</feature>
<keyword evidence="6" id="KW-0029">Amino-acid transport</keyword>
<feature type="domain" description="ABC transporter" evidence="9">
    <location>
        <begin position="2"/>
        <end position="244"/>
    </location>
</feature>
<name>A0ABP6RJM2_9MICC</name>
<dbReference type="InterPro" id="IPR017871">
    <property type="entry name" value="ABC_transporter-like_CS"/>
</dbReference>
<dbReference type="Gene3D" id="3.40.50.300">
    <property type="entry name" value="P-loop containing nucleotide triphosphate hydrolases"/>
    <property type="match status" value="1"/>
</dbReference>
<reference evidence="11" key="1">
    <citation type="journal article" date="2019" name="Int. J. Syst. Evol. Microbiol.">
        <title>The Global Catalogue of Microorganisms (GCM) 10K type strain sequencing project: providing services to taxonomists for standard genome sequencing and annotation.</title>
        <authorList>
            <consortium name="The Broad Institute Genomics Platform"/>
            <consortium name="The Broad Institute Genome Sequencing Center for Infectious Disease"/>
            <person name="Wu L."/>
            <person name="Ma J."/>
        </authorList>
    </citation>
    <scope>NUCLEOTIDE SEQUENCE [LARGE SCALE GENOMIC DNA]</scope>
    <source>
        <strain evidence="11">JCM 11483</strain>
    </source>
</reference>
<organism evidence="10 11">
    <name type="scientific">Nesterenkonia halobia</name>
    <dbReference type="NCBI Taxonomy" id="37922"/>
    <lineage>
        <taxon>Bacteria</taxon>
        <taxon>Bacillati</taxon>
        <taxon>Actinomycetota</taxon>
        <taxon>Actinomycetes</taxon>
        <taxon>Micrococcales</taxon>
        <taxon>Micrococcaceae</taxon>
        <taxon>Nesterenkonia</taxon>
    </lineage>
</organism>
<comment type="caution">
    <text evidence="10">The sequence shown here is derived from an EMBL/GenBank/DDBJ whole genome shotgun (WGS) entry which is preliminary data.</text>
</comment>
<keyword evidence="7" id="KW-0472">Membrane</keyword>
<dbReference type="PROSITE" id="PS00211">
    <property type="entry name" value="ABC_TRANSPORTER_1"/>
    <property type="match status" value="1"/>
</dbReference>
<evidence type="ECO:0000256" key="8">
    <source>
        <dbReference type="SAM" id="MobiDB-lite"/>
    </source>
</evidence>
<dbReference type="RefSeq" id="WP_344721799.1">
    <property type="nucleotide sequence ID" value="NZ_BAAAYG010000012.1"/>
</dbReference>
<dbReference type="Proteomes" id="UP001501736">
    <property type="component" value="Unassembled WGS sequence"/>
</dbReference>